<feature type="region of interest" description="Disordered" evidence="1">
    <location>
        <begin position="83"/>
        <end position="106"/>
    </location>
</feature>
<gene>
    <name evidence="2" type="ORF">NDU88_003730</name>
</gene>
<proteinExistence type="predicted"/>
<sequence>MVRHALLPTTHQEELPAPTSLAESGEGRCVPAAGRTSSAAHRIHRLWQLRVTRLLSLRGTCRAAQVSRTSTTPTAVWVEQLLKRGQKRDPGPQHSKVVRQSIIPAA</sequence>
<evidence type="ECO:0000256" key="1">
    <source>
        <dbReference type="SAM" id="MobiDB-lite"/>
    </source>
</evidence>
<keyword evidence="3" id="KW-1185">Reference proteome</keyword>
<feature type="region of interest" description="Disordered" evidence="1">
    <location>
        <begin position="1"/>
        <end position="35"/>
    </location>
</feature>
<dbReference type="EMBL" id="JANPWB010000009">
    <property type="protein sequence ID" value="KAJ1150943.1"/>
    <property type="molecule type" value="Genomic_DNA"/>
</dbReference>
<dbReference type="Proteomes" id="UP001066276">
    <property type="component" value="Chromosome 5"/>
</dbReference>
<dbReference type="AlphaFoldDB" id="A0AAV7RJ16"/>
<organism evidence="2 3">
    <name type="scientific">Pleurodeles waltl</name>
    <name type="common">Iberian ribbed newt</name>
    <dbReference type="NCBI Taxonomy" id="8319"/>
    <lineage>
        <taxon>Eukaryota</taxon>
        <taxon>Metazoa</taxon>
        <taxon>Chordata</taxon>
        <taxon>Craniata</taxon>
        <taxon>Vertebrata</taxon>
        <taxon>Euteleostomi</taxon>
        <taxon>Amphibia</taxon>
        <taxon>Batrachia</taxon>
        <taxon>Caudata</taxon>
        <taxon>Salamandroidea</taxon>
        <taxon>Salamandridae</taxon>
        <taxon>Pleurodelinae</taxon>
        <taxon>Pleurodeles</taxon>
    </lineage>
</organism>
<evidence type="ECO:0000313" key="2">
    <source>
        <dbReference type="EMBL" id="KAJ1150943.1"/>
    </source>
</evidence>
<name>A0AAV7RJ16_PLEWA</name>
<protein>
    <submittedName>
        <fullName evidence="2">Uncharacterized protein</fullName>
    </submittedName>
</protein>
<reference evidence="2" key="1">
    <citation type="journal article" date="2022" name="bioRxiv">
        <title>Sequencing and chromosome-scale assembly of the giantPleurodeles waltlgenome.</title>
        <authorList>
            <person name="Brown T."/>
            <person name="Elewa A."/>
            <person name="Iarovenko S."/>
            <person name="Subramanian E."/>
            <person name="Araus A.J."/>
            <person name="Petzold A."/>
            <person name="Susuki M."/>
            <person name="Suzuki K.-i.T."/>
            <person name="Hayashi T."/>
            <person name="Toyoda A."/>
            <person name="Oliveira C."/>
            <person name="Osipova E."/>
            <person name="Leigh N.D."/>
            <person name="Simon A."/>
            <person name="Yun M.H."/>
        </authorList>
    </citation>
    <scope>NUCLEOTIDE SEQUENCE</scope>
    <source>
        <strain evidence="2">20211129_DDA</strain>
        <tissue evidence="2">Liver</tissue>
    </source>
</reference>
<accession>A0AAV7RJ16</accession>
<evidence type="ECO:0000313" key="3">
    <source>
        <dbReference type="Proteomes" id="UP001066276"/>
    </source>
</evidence>
<comment type="caution">
    <text evidence="2">The sequence shown here is derived from an EMBL/GenBank/DDBJ whole genome shotgun (WGS) entry which is preliminary data.</text>
</comment>